<name>A0A1I8HVS2_9PLAT</name>
<evidence type="ECO:0000256" key="9">
    <source>
        <dbReference type="PROSITE-ProRule" id="PRU00283"/>
    </source>
</evidence>
<evidence type="ECO:0000256" key="11">
    <source>
        <dbReference type="SAM" id="MobiDB-lite"/>
    </source>
</evidence>
<feature type="coiled-coil region" evidence="10">
    <location>
        <begin position="684"/>
        <end position="781"/>
    </location>
</feature>
<feature type="domain" description="Kinesin motor" evidence="12">
    <location>
        <begin position="87"/>
        <end position="430"/>
    </location>
</feature>
<feature type="binding site" evidence="9">
    <location>
        <begin position="190"/>
        <end position="197"/>
    </location>
    <ligand>
        <name>ATP</name>
        <dbReference type="ChEBI" id="CHEBI:30616"/>
    </ligand>
</feature>
<dbReference type="CDD" id="cd01369">
    <property type="entry name" value="KISc_KHC_KIF5"/>
    <property type="match status" value="1"/>
</dbReference>
<keyword evidence="6 10" id="KW-0175">Coiled coil</keyword>
<keyword evidence="2" id="KW-0963">Cytoplasm</keyword>
<evidence type="ECO:0000256" key="1">
    <source>
        <dbReference type="ARBA" id="ARBA00004245"/>
    </source>
</evidence>
<feature type="region of interest" description="Disordered" evidence="11">
    <location>
        <begin position="477"/>
        <end position="527"/>
    </location>
</feature>
<evidence type="ECO:0000256" key="7">
    <source>
        <dbReference type="ARBA" id="ARBA00023175"/>
    </source>
</evidence>
<dbReference type="CDD" id="cd23649">
    <property type="entry name" value="Khc_CBD_cc"/>
    <property type="match status" value="1"/>
</dbReference>
<dbReference type="PRINTS" id="PR00380">
    <property type="entry name" value="KINESINHEAVY"/>
</dbReference>
<evidence type="ECO:0000256" key="8">
    <source>
        <dbReference type="ARBA" id="ARBA00023212"/>
    </source>
</evidence>
<dbReference type="SMART" id="SM00129">
    <property type="entry name" value="KISc"/>
    <property type="match status" value="1"/>
</dbReference>
<accession>A0A1I8HVS2</accession>
<dbReference type="InterPro" id="IPR027640">
    <property type="entry name" value="Kinesin-like_fam"/>
</dbReference>
<keyword evidence="4 9" id="KW-0547">Nucleotide-binding</keyword>
<evidence type="ECO:0000256" key="3">
    <source>
        <dbReference type="ARBA" id="ARBA00022701"/>
    </source>
</evidence>
<feature type="coiled-coil region" evidence="10">
    <location>
        <begin position="943"/>
        <end position="1016"/>
    </location>
</feature>
<feature type="coiled-coil region" evidence="10">
    <location>
        <begin position="530"/>
        <end position="634"/>
    </location>
</feature>
<dbReference type="GO" id="GO:0005874">
    <property type="term" value="C:microtubule"/>
    <property type="evidence" value="ECO:0007669"/>
    <property type="project" value="UniProtKB-KW"/>
</dbReference>
<comment type="similarity">
    <text evidence="9">Belongs to the TRAFAC class myosin-kinesin ATPase superfamily. Kinesin family.</text>
</comment>
<evidence type="ECO:0000259" key="12">
    <source>
        <dbReference type="PROSITE" id="PS50067"/>
    </source>
</evidence>
<evidence type="ECO:0000313" key="14">
    <source>
        <dbReference type="WBParaSite" id="maker-uti_cns_0008337-snap-gene-0.2-mRNA-1"/>
    </source>
</evidence>
<keyword evidence="7 9" id="KW-0505">Motor protein</keyword>
<feature type="compositionally biased region" description="Low complexity" evidence="11">
    <location>
        <begin position="495"/>
        <end position="509"/>
    </location>
</feature>
<evidence type="ECO:0000256" key="10">
    <source>
        <dbReference type="SAM" id="Coils"/>
    </source>
</evidence>
<proteinExistence type="inferred from homology"/>
<dbReference type="PANTHER" id="PTHR47968:SF36">
    <property type="entry name" value="KINESIN HEAVY CHAIN ISOFORM X1"/>
    <property type="match status" value="1"/>
</dbReference>
<dbReference type="Gene3D" id="3.40.850.10">
    <property type="entry name" value="Kinesin motor domain"/>
    <property type="match status" value="1"/>
</dbReference>
<dbReference type="AlphaFoldDB" id="A0A1I8HVS2"/>
<evidence type="ECO:0000313" key="13">
    <source>
        <dbReference type="Proteomes" id="UP000095280"/>
    </source>
</evidence>
<dbReference type="InterPro" id="IPR019821">
    <property type="entry name" value="Kinesin_motor_CS"/>
</dbReference>
<keyword evidence="13" id="KW-1185">Reference proteome</keyword>
<dbReference type="PANTHER" id="PTHR47968">
    <property type="entry name" value="CENTROMERE PROTEIN E"/>
    <property type="match status" value="1"/>
</dbReference>
<dbReference type="Proteomes" id="UP000095280">
    <property type="component" value="Unplaced"/>
</dbReference>
<feature type="compositionally biased region" description="Acidic residues" evidence="11">
    <location>
        <begin position="482"/>
        <end position="492"/>
    </location>
</feature>
<evidence type="ECO:0000256" key="5">
    <source>
        <dbReference type="ARBA" id="ARBA00022840"/>
    </source>
</evidence>
<dbReference type="PROSITE" id="PS00411">
    <property type="entry name" value="KINESIN_MOTOR_1"/>
    <property type="match status" value="1"/>
</dbReference>
<dbReference type="GO" id="GO:0003777">
    <property type="term" value="F:microtubule motor activity"/>
    <property type="evidence" value="ECO:0007669"/>
    <property type="project" value="InterPro"/>
</dbReference>
<feature type="compositionally biased region" description="Polar residues" evidence="11">
    <location>
        <begin position="516"/>
        <end position="525"/>
    </location>
</feature>
<dbReference type="GO" id="GO:0007018">
    <property type="term" value="P:microtubule-based movement"/>
    <property type="evidence" value="ECO:0007669"/>
    <property type="project" value="InterPro"/>
</dbReference>
<feature type="coiled-coil region" evidence="10">
    <location>
        <begin position="818"/>
        <end position="897"/>
    </location>
</feature>
<dbReference type="WBParaSite" id="maker-uti_cns_0008337-snap-gene-0.2-mRNA-1">
    <property type="protein sequence ID" value="maker-uti_cns_0008337-snap-gene-0.2-mRNA-1"/>
    <property type="gene ID" value="maker-uti_cns_0008337-snap-gene-0.2"/>
</dbReference>
<dbReference type="PROSITE" id="PS50067">
    <property type="entry name" value="KINESIN_MOTOR_2"/>
    <property type="match status" value="1"/>
</dbReference>
<keyword evidence="5 9" id="KW-0067">ATP-binding</keyword>
<feature type="region of interest" description="Disordered" evidence="11">
    <location>
        <begin position="1019"/>
        <end position="1056"/>
    </location>
</feature>
<keyword evidence="3" id="KW-0493">Microtubule</keyword>
<dbReference type="InterPro" id="IPR059182">
    <property type="entry name" value="Khc_C"/>
</dbReference>
<sequence>LTCEPVSIQLSGWEVSVFQKRIHRSAVPPPDASRPCWCGDQAIALTAAASVDVPDLHLAAVSADCYQVAFLRPGHGGDAVAFGAEIAESSYLRLAAAANCYFFDTYREHTTSFPGHQYPIVASSFSNNTSISANISSIAELLVEQCFGKNYTFDRVFGPHDSQADVYDFVAKPIVDDVMNGYNGTIFAYGQTSSGKTHSMEGDLDDPVNQGIIPRIIQDIFGYIYGLDSRFEFEIEVSYVELYMEKIQDLLNSSNTNLPIHETEKRVPYIKGVTEVQVWNPDEIFQTIQKGRQNCHVTATNMNAVSSRSHRVFMIKIKRTNTEDQQTLFGKLHLVDLAGSEKVSKTGAEGVTLDEAKMINKSLSTLGNVINALVENNAYVPYRDSKLTRILQESLGGNAKTTMLICCSPASYNAAETKSTLMFGVRAKTIKNSVAQQIQLTAEEWQRRYEIEKAKNEKLLGIVASLRAELVRWRQGERVEADEQVTDADFEAPDSAVGTPAAAGGSSAAPILQPASLPSRTSASDDPNKVEELYAELDLKDEEINKLQQAISKLENQLKQQDEMSKKFKAENDSMFNDLTRIQGENEASKAEVKEVLQALEELAMSYDQKNNELSEKVQENETLQEELQRQRAADSVKEGQLQELRDTVSTSKKKQVEMMNSLLKELAELADSLGIVSPSFCGADKIEEEFTVLRLNISKMKSEAVSLRSHVDHLQGERTSDSGRVKKAEAELGDAKLKLKEAETRVETLTARIGEIEQERNQQEAQLDRVNAELSELRTKDQMLAQMLEERGVSAANSEELKTKMDKMLETIVKSQSSQLTDEIHKLRDDLHERQRKLEELKEENTHLNYLNTQISESKAEAEKRAEDLTARISVLERKAERHEQARQDLQGLEDTVLKELRTLHQLRKLFVQDLQQRIKKSGDLDEKDEEPSGSLAQKQKILFLEKNLDSLTNVHKQLVRDNADLRCEVPKMEKRLKATAQRVKDLESALKEAKESAMRDRKRYQAEVDRIKEMVIKNKNANPGGRLGGGGAKIPKKIIGGGGQPRPAGASPMV</sequence>
<evidence type="ECO:0000256" key="4">
    <source>
        <dbReference type="ARBA" id="ARBA00022741"/>
    </source>
</evidence>
<reference evidence="14" key="1">
    <citation type="submission" date="2016-11" db="UniProtKB">
        <authorList>
            <consortium name="WormBaseParasite"/>
        </authorList>
    </citation>
    <scope>IDENTIFICATION</scope>
</reference>
<evidence type="ECO:0000256" key="2">
    <source>
        <dbReference type="ARBA" id="ARBA00022490"/>
    </source>
</evidence>
<protein>
    <submittedName>
        <fullName evidence="14">Kinesin-like protein</fullName>
    </submittedName>
</protein>
<dbReference type="InterPro" id="IPR027417">
    <property type="entry name" value="P-loop_NTPase"/>
</dbReference>
<dbReference type="InterPro" id="IPR001752">
    <property type="entry name" value="Kinesin_motor_dom"/>
</dbReference>
<organism evidence="13 14">
    <name type="scientific">Macrostomum lignano</name>
    <dbReference type="NCBI Taxonomy" id="282301"/>
    <lineage>
        <taxon>Eukaryota</taxon>
        <taxon>Metazoa</taxon>
        <taxon>Spiralia</taxon>
        <taxon>Lophotrochozoa</taxon>
        <taxon>Platyhelminthes</taxon>
        <taxon>Rhabditophora</taxon>
        <taxon>Macrostomorpha</taxon>
        <taxon>Macrostomida</taxon>
        <taxon>Macrostomidae</taxon>
        <taxon>Macrostomum</taxon>
    </lineage>
</organism>
<dbReference type="GO" id="GO:0008017">
    <property type="term" value="F:microtubule binding"/>
    <property type="evidence" value="ECO:0007669"/>
    <property type="project" value="InterPro"/>
</dbReference>
<dbReference type="GO" id="GO:0005524">
    <property type="term" value="F:ATP binding"/>
    <property type="evidence" value="ECO:0007669"/>
    <property type="project" value="UniProtKB-UniRule"/>
</dbReference>
<comment type="subcellular location">
    <subcellularLocation>
        <location evidence="1">Cytoplasm</location>
        <location evidence="1">Cytoskeleton</location>
    </subcellularLocation>
</comment>
<evidence type="ECO:0000256" key="6">
    <source>
        <dbReference type="ARBA" id="ARBA00023054"/>
    </source>
</evidence>
<dbReference type="InterPro" id="IPR036961">
    <property type="entry name" value="Kinesin_motor_dom_sf"/>
</dbReference>
<dbReference type="Pfam" id="PF00225">
    <property type="entry name" value="Kinesin"/>
    <property type="match status" value="1"/>
</dbReference>
<dbReference type="SUPFAM" id="SSF52540">
    <property type="entry name" value="P-loop containing nucleoside triphosphate hydrolases"/>
    <property type="match status" value="1"/>
</dbReference>
<keyword evidence="8" id="KW-0206">Cytoskeleton</keyword>